<reference evidence="2 3" key="1">
    <citation type="journal article" date="2018" name="Sci. Rep.">
        <title>Genomic signatures of local adaptation to the degree of environmental predictability in rotifers.</title>
        <authorList>
            <person name="Franch-Gras L."/>
            <person name="Hahn C."/>
            <person name="Garcia-Roger E.M."/>
            <person name="Carmona M.J."/>
            <person name="Serra M."/>
            <person name="Gomez A."/>
        </authorList>
    </citation>
    <scope>NUCLEOTIDE SEQUENCE [LARGE SCALE GENOMIC DNA]</scope>
    <source>
        <strain evidence="2">HYR1</strain>
    </source>
</reference>
<evidence type="ECO:0000313" key="3">
    <source>
        <dbReference type="Proteomes" id="UP000276133"/>
    </source>
</evidence>
<sequence length="70" mass="8297">MNYSQLSLIRPISEINNVRLFIIFINEKINSFRYKMSVVLAILYTSFYNAFYKKGKGKIIRQSKDPNNED</sequence>
<feature type="transmembrane region" description="Helical" evidence="1">
    <location>
        <begin position="34"/>
        <end position="52"/>
    </location>
</feature>
<keyword evidence="1" id="KW-1133">Transmembrane helix</keyword>
<dbReference type="EMBL" id="REGN01000505">
    <property type="protein sequence ID" value="RNA41421.1"/>
    <property type="molecule type" value="Genomic_DNA"/>
</dbReference>
<keyword evidence="1" id="KW-0472">Membrane</keyword>
<dbReference type="AlphaFoldDB" id="A0A3M7T075"/>
<organism evidence="2 3">
    <name type="scientific">Brachionus plicatilis</name>
    <name type="common">Marine rotifer</name>
    <name type="synonym">Brachionus muelleri</name>
    <dbReference type="NCBI Taxonomy" id="10195"/>
    <lineage>
        <taxon>Eukaryota</taxon>
        <taxon>Metazoa</taxon>
        <taxon>Spiralia</taxon>
        <taxon>Gnathifera</taxon>
        <taxon>Rotifera</taxon>
        <taxon>Eurotatoria</taxon>
        <taxon>Monogononta</taxon>
        <taxon>Pseudotrocha</taxon>
        <taxon>Ploima</taxon>
        <taxon>Brachionidae</taxon>
        <taxon>Brachionus</taxon>
    </lineage>
</organism>
<name>A0A3M7T075_BRAPC</name>
<comment type="caution">
    <text evidence="2">The sequence shown here is derived from an EMBL/GenBank/DDBJ whole genome shotgun (WGS) entry which is preliminary data.</text>
</comment>
<evidence type="ECO:0000313" key="2">
    <source>
        <dbReference type="EMBL" id="RNA41421.1"/>
    </source>
</evidence>
<keyword evidence="3" id="KW-1185">Reference proteome</keyword>
<gene>
    <name evidence="2" type="ORF">BpHYR1_053055</name>
</gene>
<proteinExistence type="predicted"/>
<accession>A0A3M7T075</accession>
<keyword evidence="1" id="KW-0812">Transmembrane</keyword>
<evidence type="ECO:0000256" key="1">
    <source>
        <dbReference type="SAM" id="Phobius"/>
    </source>
</evidence>
<protein>
    <submittedName>
        <fullName evidence="2">Uncharacterized protein</fullName>
    </submittedName>
</protein>
<dbReference type="Proteomes" id="UP000276133">
    <property type="component" value="Unassembled WGS sequence"/>
</dbReference>